<evidence type="ECO:0000313" key="2">
    <source>
        <dbReference type="Proteomes" id="UP001620626"/>
    </source>
</evidence>
<dbReference type="AlphaFoldDB" id="A0ABD2K6R5"/>
<gene>
    <name evidence="1" type="ORF">niasHT_021323</name>
</gene>
<dbReference type="EMBL" id="JBICBT010000823">
    <property type="protein sequence ID" value="KAL3098464.1"/>
    <property type="molecule type" value="Genomic_DNA"/>
</dbReference>
<reference evidence="1 2" key="1">
    <citation type="submission" date="2024-10" db="EMBL/GenBank/DDBJ databases">
        <authorList>
            <person name="Kim D."/>
        </authorList>
    </citation>
    <scope>NUCLEOTIDE SEQUENCE [LARGE SCALE GENOMIC DNA]</scope>
    <source>
        <strain evidence="1">BH-2024</strain>
    </source>
</reference>
<keyword evidence="2" id="KW-1185">Reference proteome</keyword>
<evidence type="ECO:0000313" key="1">
    <source>
        <dbReference type="EMBL" id="KAL3098464.1"/>
    </source>
</evidence>
<dbReference type="Proteomes" id="UP001620626">
    <property type="component" value="Unassembled WGS sequence"/>
</dbReference>
<protein>
    <submittedName>
        <fullName evidence="1">Uncharacterized protein</fullName>
    </submittedName>
</protein>
<accession>A0ABD2K6R5</accession>
<proteinExistence type="predicted"/>
<name>A0ABD2K6R5_9BILA</name>
<sequence length="227" mass="25090">MEFDLRSITHWENKRHNFTASSAAAAVVCCREVRCVGEDQSSSPCASRGCNFPLSALFRPNSPRHPSLSQFFPFPFPLLSDQRSLPPPPRLTSLIIPPPPRPHRPSHSLFALTAAHHSTHSPVDPFRSLITTKVPFFFSHAVSSFVLPTTLCAGEFLCCLSTVCLTDLLLLISLFLSLPFPNIPPITFLRFLSSPLSLSPFCFSAVPQQFYVVMMSELSCAAFPLPC</sequence>
<comment type="caution">
    <text evidence="1">The sequence shown here is derived from an EMBL/GenBank/DDBJ whole genome shotgun (WGS) entry which is preliminary data.</text>
</comment>
<organism evidence="1 2">
    <name type="scientific">Heterodera trifolii</name>
    <dbReference type="NCBI Taxonomy" id="157864"/>
    <lineage>
        <taxon>Eukaryota</taxon>
        <taxon>Metazoa</taxon>
        <taxon>Ecdysozoa</taxon>
        <taxon>Nematoda</taxon>
        <taxon>Chromadorea</taxon>
        <taxon>Rhabditida</taxon>
        <taxon>Tylenchina</taxon>
        <taxon>Tylenchomorpha</taxon>
        <taxon>Tylenchoidea</taxon>
        <taxon>Heteroderidae</taxon>
        <taxon>Heteroderinae</taxon>
        <taxon>Heterodera</taxon>
    </lineage>
</organism>